<evidence type="ECO:0000313" key="9">
    <source>
        <dbReference type="Proteomes" id="UP000799441"/>
    </source>
</evidence>
<organism evidence="8 9">
    <name type="scientific">Polychaeton citri CBS 116435</name>
    <dbReference type="NCBI Taxonomy" id="1314669"/>
    <lineage>
        <taxon>Eukaryota</taxon>
        <taxon>Fungi</taxon>
        <taxon>Dikarya</taxon>
        <taxon>Ascomycota</taxon>
        <taxon>Pezizomycotina</taxon>
        <taxon>Dothideomycetes</taxon>
        <taxon>Dothideomycetidae</taxon>
        <taxon>Capnodiales</taxon>
        <taxon>Capnodiaceae</taxon>
        <taxon>Polychaeton</taxon>
    </lineage>
</organism>
<evidence type="ECO:0000256" key="4">
    <source>
        <dbReference type="ARBA" id="ARBA00023043"/>
    </source>
</evidence>
<feature type="compositionally biased region" description="Basic and acidic residues" evidence="7">
    <location>
        <begin position="61"/>
        <end position="79"/>
    </location>
</feature>
<protein>
    <submittedName>
        <fullName evidence="8">Uncharacterized protein</fullName>
    </submittedName>
</protein>
<keyword evidence="9" id="KW-1185">Reference proteome</keyword>
<sequence length="402" mass="47556">MPSVESSRRLVSYGVRRAEDATNHEAILANLQAEIDKHNEVKAQLGQTVEEHGHGSRKRKHESDKHRFRFKDGVKDPNGRKRRKQHDHPQRSSAHLMGERHRQQKCSCFRGSQRDESIIRDDASHPFPREAATSMPVDPFIEPERRGADDAFRESLFDALADDEGATYWESVYGDPIHNYFRPVVENEFGLLERMDDDTYADYVKQKMWERKHPELVLEREKKERERLEEERERAKRKEEFYREKERREREWEQYGQWHQSKKDRHPSGVDDEVENPISEDVYVVAWDKYTKDWDTLRLELAGPADTDERSGSLLAAIIPWPVLQGQRVKKEYIEAFMWNVPHAGQTRLDLLKRERVRWHPDKVQQRFGGRRLEEATMKTVTGVFRVIDGLVEEARKRQAPL</sequence>
<name>A0A9P4UPJ8_9PEZI</name>
<dbReference type="GO" id="GO:0005634">
    <property type="term" value="C:nucleus"/>
    <property type="evidence" value="ECO:0007669"/>
    <property type="project" value="UniProtKB-SubCell"/>
</dbReference>
<evidence type="ECO:0000256" key="3">
    <source>
        <dbReference type="ARBA" id="ARBA00022737"/>
    </source>
</evidence>
<dbReference type="OrthoDB" id="412109at2759"/>
<dbReference type="EMBL" id="MU003796">
    <property type="protein sequence ID" value="KAF2720838.1"/>
    <property type="molecule type" value="Genomic_DNA"/>
</dbReference>
<feature type="coiled-coil region" evidence="6">
    <location>
        <begin position="218"/>
        <end position="248"/>
    </location>
</feature>
<proteinExistence type="predicted"/>
<evidence type="ECO:0000256" key="2">
    <source>
        <dbReference type="ARBA" id="ARBA00022553"/>
    </source>
</evidence>
<keyword evidence="6" id="KW-0175">Coiled coil</keyword>
<evidence type="ECO:0000256" key="5">
    <source>
        <dbReference type="ARBA" id="ARBA00023242"/>
    </source>
</evidence>
<comment type="subcellular location">
    <subcellularLocation>
        <location evidence="1">Nucleus</location>
    </subcellularLocation>
</comment>
<dbReference type="PANTHER" id="PTHR15263:SF1">
    <property type="entry name" value="NF-KAPPA-B INHIBITOR-LIKE PROTEIN 1"/>
    <property type="match status" value="1"/>
</dbReference>
<evidence type="ECO:0000256" key="1">
    <source>
        <dbReference type="ARBA" id="ARBA00004123"/>
    </source>
</evidence>
<accession>A0A9P4UPJ8</accession>
<keyword evidence="4" id="KW-0040">ANK repeat</keyword>
<keyword evidence="3" id="KW-0677">Repeat</keyword>
<dbReference type="Proteomes" id="UP000799441">
    <property type="component" value="Unassembled WGS sequence"/>
</dbReference>
<evidence type="ECO:0000256" key="7">
    <source>
        <dbReference type="SAM" id="MobiDB-lite"/>
    </source>
</evidence>
<dbReference type="PANTHER" id="PTHR15263">
    <property type="entry name" value="I-KAPPA-B-LIKE PROTEIN IKBL"/>
    <property type="match status" value="1"/>
</dbReference>
<evidence type="ECO:0000313" key="8">
    <source>
        <dbReference type="EMBL" id="KAF2720838.1"/>
    </source>
</evidence>
<keyword evidence="2" id="KW-0597">Phosphoprotein</keyword>
<comment type="caution">
    <text evidence="8">The sequence shown here is derived from an EMBL/GenBank/DDBJ whole genome shotgun (WGS) entry which is preliminary data.</text>
</comment>
<dbReference type="InterPro" id="IPR038753">
    <property type="entry name" value="NFKBIL1"/>
</dbReference>
<feature type="region of interest" description="Disordered" evidence="7">
    <location>
        <begin position="253"/>
        <end position="274"/>
    </location>
</feature>
<feature type="region of interest" description="Disordered" evidence="7">
    <location>
        <begin position="39"/>
        <end position="106"/>
    </location>
</feature>
<keyword evidence="5" id="KW-0539">Nucleus</keyword>
<dbReference type="GO" id="GO:0043124">
    <property type="term" value="P:negative regulation of canonical NF-kappaB signal transduction"/>
    <property type="evidence" value="ECO:0007669"/>
    <property type="project" value="InterPro"/>
</dbReference>
<evidence type="ECO:0000256" key="6">
    <source>
        <dbReference type="SAM" id="Coils"/>
    </source>
</evidence>
<dbReference type="AlphaFoldDB" id="A0A9P4UPJ8"/>
<reference evidence="8" key="1">
    <citation type="journal article" date="2020" name="Stud. Mycol.">
        <title>101 Dothideomycetes genomes: a test case for predicting lifestyles and emergence of pathogens.</title>
        <authorList>
            <person name="Haridas S."/>
            <person name="Albert R."/>
            <person name="Binder M."/>
            <person name="Bloem J."/>
            <person name="Labutti K."/>
            <person name="Salamov A."/>
            <person name="Andreopoulos B."/>
            <person name="Baker S."/>
            <person name="Barry K."/>
            <person name="Bills G."/>
            <person name="Bluhm B."/>
            <person name="Cannon C."/>
            <person name="Castanera R."/>
            <person name="Culley D."/>
            <person name="Daum C."/>
            <person name="Ezra D."/>
            <person name="Gonzalez J."/>
            <person name="Henrissat B."/>
            <person name="Kuo A."/>
            <person name="Liang C."/>
            <person name="Lipzen A."/>
            <person name="Lutzoni F."/>
            <person name="Magnuson J."/>
            <person name="Mondo S."/>
            <person name="Nolan M."/>
            <person name="Ohm R."/>
            <person name="Pangilinan J."/>
            <person name="Park H.-J."/>
            <person name="Ramirez L."/>
            <person name="Alfaro M."/>
            <person name="Sun H."/>
            <person name="Tritt A."/>
            <person name="Yoshinaga Y."/>
            <person name="Zwiers L.-H."/>
            <person name="Turgeon B."/>
            <person name="Goodwin S."/>
            <person name="Spatafora J."/>
            <person name="Crous P."/>
            <person name="Grigoriev I."/>
        </authorList>
    </citation>
    <scope>NUCLEOTIDE SEQUENCE</scope>
    <source>
        <strain evidence="8">CBS 116435</strain>
    </source>
</reference>
<gene>
    <name evidence="8" type="ORF">K431DRAFT_294922</name>
</gene>